<reference evidence="1" key="1">
    <citation type="submission" date="2018-05" db="EMBL/GenBank/DDBJ databases">
        <authorList>
            <person name="Lanie J.A."/>
            <person name="Ng W.-L."/>
            <person name="Kazmierczak K.M."/>
            <person name="Andrzejewski T.M."/>
            <person name="Davidsen T.M."/>
            <person name="Wayne K.J."/>
            <person name="Tettelin H."/>
            <person name="Glass J.I."/>
            <person name="Rusch D."/>
            <person name="Podicherti R."/>
            <person name="Tsui H.-C.T."/>
            <person name="Winkler M.E."/>
        </authorList>
    </citation>
    <scope>NUCLEOTIDE SEQUENCE</scope>
</reference>
<feature type="non-terminal residue" evidence="1">
    <location>
        <position position="90"/>
    </location>
</feature>
<dbReference type="EMBL" id="UINC01007312">
    <property type="protein sequence ID" value="SVA32622.1"/>
    <property type="molecule type" value="Genomic_DNA"/>
</dbReference>
<sequence>VAIRVAVPVRPQWAVAHRWVGDRGSRFPAPAEVPVEADPAVVPVEADPVVVPVARPVVVPVARPVVVPAVDLAVAVHHAEKDVVGVAVRN</sequence>
<name>A0A381UWV8_9ZZZZ</name>
<accession>A0A381UWV8</accession>
<evidence type="ECO:0000313" key="1">
    <source>
        <dbReference type="EMBL" id="SVA32622.1"/>
    </source>
</evidence>
<protein>
    <submittedName>
        <fullName evidence="1">Uncharacterized protein</fullName>
    </submittedName>
</protein>
<dbReference type="AlphaFoldDB" id="A0A381UWV8"/>
<gene>
    <name evidence="1" type="ORF">METZ01_LOCUS85476</name>
</gene>
<feature type="non-terminal residue" evidence="1">
    <location>
        <position position="1"/>
    </location>
</feature>
<proteinExistence type="predicted"/>
<organism evidence="1">
    <name type="scientific">marine metagenome</name>
    <dbReference type="NCBI Taxonomy" id="408172"/>
    <lineage>
        <taxon>unclassified sequences</taxon>
        <taxon>metagenomes</taxon>
        <taxon>ecological metagenomes</taxon>
    </lineage>
</organism>